<dbReference type="EMBL" id="CAJOBC010083073">
    <property type="protein sequence ID" value="CAF4296250.1"/>
    <property type="molecule type" value="Genomic_DNA"/>
</dbReference>
<comment type="caution">
    <text evidence="10">The sequence shown here is derived from an EMBL/GenBank/DDBJ whole genome shotgun (WGS) entry which is preliminary data.</text>
</comment>
<keyword evidence="2 7" id="KW-0812">Transmembrane</keyword>
<feature type="signal peptide" evidence="8">
    <location>
        <begin position="1"/>
        <end position="17"/>
    </location>
</feature>
<keyword evidence="6 7" id="KW-0472">Membrane</keyword>
<evidence type="ECO:0000313" key="10">
    <source>
        <dbReference type="EMBL" id="CAF1403832.1"/>
    </source>
</evidence>
<dbReference type="GO" id="GO:0005802">
    <property type="term" value="C:trans-Golgi network"/>
    <property type="evidence" value="ECO:0007669"/>
    <property type="project" value="TreeGrafter"/>
</dbReference>
<dbReference type="AlphaFoldDB" id="A0A815L1N6"/>
<evidence type="ECO:0008006" key="14">
    <source>
        <dbReference type="Google" id="ProtNLM"/>
    </source>
</evidence>
<dbReference type="InterPro" id="IPR009011">
    <property type="entry name" value="Man6P_isomerase_rcpt-bd_dom_sf"/>
</dbReference>
<dbReference type="PANTHER" id="PTHR15071:SF0">
    <property type="entry name" value="MANNOSE 6-PHOSPHATE RECEPTOR-LIKE PROTEIN 1"/>
    <property type="match status" value="1"/>
</dbReference>
<dbReference type="GO" id="GO:0034045">
    <property type="term" value="C:phagophore assembly site membrane"/>
    <property type="evidence" value="ECO:0007669"/>
    <property type="project" value="UniProtKB-SubCell"/>
</dbReference>
<evidence type="ECO:0000256" key="1">
    <source>
        <dbReference type="ARBA" id="ARBA00004472"/>
    </source>
</evidence>
<keyword evidence="4" id="KW-0813">Transport</keyword>
<evidence type="ECO:0000256" key="4">
    <source>
        <dbReference type="ARBA" id="ARBA00022927"/>
    </source>
</evidence>
<dbReference type="Proteomes" id="UP000682733">
    <property type="component" value="Unassembled WGS sequence"/>
</dbReference>
<evidence type="ECO:0000256" key="5">
    <source>
        <dbReference type="ARBA" id="ARBA00022989"/>
    </source>
</evidence>
<keyword evidence="5 7" id="KW-1133">Transmembrane helix</keyword>
<dbReference type="EMBL" id="CAJOBA010013025">
    <property type="protein sequence ID" value="CAF3877635.1"/>
    <property type="molecule type" value="Genomic_DNA"/>
</dbReference>
<protein>
    <recommendedName>
        <fullName evidence="14">Autophagy-related protein 27</fullName>
    </recommendedName>
</protein>
<reference evidence="10" key="1">
    <citation type="submission" date="2021-02" db="EMBL/GenBank/DDBJ databases">
        <authorList>
            <person name="Nowell W R."/>
        </authorList>
    </citation>
    <scope>NUCLEOTIDE SEQUENCE</scope>
</reference>
<dbReference type="PANTHER" id="PTHR15071">
    <property type="entry name" value="MANNOSE-6-PHOSPHATE RECEPTOR FAMILY MEMBER"/>
    <property type="match status" value="1"/>
</dbReference>
<feature type="chain" id="PRO_5044132108" description="Autophagy-related protein 27" evidence="8">
    <location>
        <begin position="18"/>
        <end position="244"/>
    </location>
</feature>
<dbReference type="Proteomes" id="UP000663829">
    <property type="component" value="Unassembled WGS sequence"/>
</dbReference>
<dbReference type="Proteomes" id="UP000681722">
    <property type="component" value="Unassembled WGS sequence"/>
</dbReference>
<comment type="subcellular location">
    <subcellularLocation>
        <location evidence="1">Preautophagosomal structure membrane</location>
        <topology evidence="1">Single-pass type I membrane protein</topology>
    </subcellularLocation>
</comment>
<sequence length="244" mass="26194">MNQSFFIISILICCSYGADDPCKYTAKQGTIDLTSVGFSNGEPAFKDAIAVEHADGYMYSFNPCKPFSEESCHNVAGCQVSKDLKLSFTIGMHDTVSWVPGVLGGIPSLKYTAPGKSLTVDLKCVNDGSPDQIHVSGETSMNNYELTLSTKCACWNVCKKGPGPGPGKKKGLSGGAVVIIITICLLFVYIVGTISYNKFHLKQTGVELIPHRTFWIALPGYAKDGVVHSYKTIRGGKGTGYQSV</sequence>
<dbReference type="Pfam" id="PF09451">
    <property type="entry name" value="ATG27"/>
    <property type="match status" value="1"/>
</dbReference>
<name>A0A815L1N6_9BILA</name>
<keyword evidence="4" id="KW-0653">Protein transport</keyword>
<evidence type="ECO:0000256" key="3">
    <source>
        <dbReference type="ARBA" id="ARBA00022729"/>
    </source>
</evidence>
<dbReference type="SUPFAM" id="SSF50911">
    <property type="entry name" value="Mannose 6-phosphate receptor domain"/>
    <property type="match status" value="1"/>
</dbReference>
<organism evidence="10 13">
    <name type="scientific">Didymodactylos carnosus</name>
    <dbReference type="NCBI Taxonomy" id="1234261"/>
    <lineage>
        <taxon>Eukaryota</taxon>
        <taxon>Metazoa</taxon>
        <taxon>Spiralia</taxon>
        <taxon>Gnathifera</taxon>
        <taxon>Rotifera</taxon>
        <taxon>Eurotatoria</taxon>
        <taxon>Bdelloidea</taxon>
        <taxon>Philodinida</taxon>
        <taxon>Philodinidae</taxon>
        <taxon>Didymodactylos</taxon>
    </lineage>
</organism>
<evidence type="ECO:0000313" key="11">
    <source>
        <dbReference type="EMBL" id="CAF3877635.1"/>
    </source>
</evidence>
<proteinExistence type="predicted"/>
<evidence type="ECO:0000256" key="8">
    <source>
        <dbReference type="SAM" id="SignalP"/>
    </source>
</evidence>
<dbReference type="GO" id="GO:0015031">
    <property type="term" value="P:protein transport"/>
    <property type="evidence" value="ECO:0007669"/>
    <property type="project" value="UniProtKB-KW"/>
</dbReference>
<dbReference type="EMBL" id="CAJNOQ010017652">
    <property type="protein sequence ID" value="CAF1403832.1"/>
    <property type="molecule type" value="Genomic_DNA"/>
</dbReference>
<keyword evidence="13" id="KW-1185">Reference proteome</keyword>
<dbReference type="Gene3D" id="2.70.130.10">
    <property type="entry name" value="Mannose-6-phosphate receptor binding domain"/>
    <property type="match status" value="1"/>
</dbReference>
<evidence type="ECO:0000313" key="13">
    <source>
        <dbReference type="Proteomes" id="UP000663829"/>
    </source>
</evidence>
<evidence type="ECO:0000256" key="6">
    <source>
        <dbReference type="ARBA" id="ARBA00023136"/>
    </source>
</evidence>
<keyword evidence="3 8" id="KW-0732">Signal</keyword>
<evidence type="ECO:0000313" key="9">
    <source>
        <dbReference type="EMBL" id="CAF1110450.1"/>
    </source>
</evidence>
<dbReference type="InterPro" id="IPR018939">
    <property type="entry name" value="Autophagy-rel_prot_27"/>
</dbReference>
<feature type="transmembrane region" description="Helical" evidence="7">
    <location>
        <begin position="172"/>
        <end position="192"/>
    </location>
</feature>
<evidence type="ECO:0000313" key="12">
    <source>
        <dbReference type="EMBL" id="CAF4296250.1"/>
    </source>
</evidence>
<dbReference type="Proteomes" id="UP000677228">
    <property type="component" value="Unassembled WGS sequence"/>
</dbReference>
<dbReference type="EMBL" id="CAJNOK010010254">
    <property type="protein sequence ID" value="CAF1110450.1"/>
    <property type="molecule type" value="Genomic_DNA"/>
</dbReference>
<dbReference type="GO" id="GO:0000139">
    <property type="term" value="C:Golgi membrane"/>
    <property type="evidence" value="ECO:0007669"/>
    <property type="project" value="UniProtKB-SubCell"/>
</dbReference>
<dbReference type="OrthoDB" id="29460at2759"/>
<accession>A0A815L1N6</accession>
<evidence type="ECO:0000256" key="7">
    <source>
        <dbReference type="SAM" id="Phobius"/>
    </source>
</evidence>
<evidence type="ECO:0000256" key="2">
    <source>
        <dbReference type="ARBA" id="ARBA00022692"/>
    </source>
</evidence>
<gene>
    <name evidence="10" type="ORF">GPM918_LOCUS33332</name>
    <name evidence="9" type="ORF">OVA965_LOCUS19736</name>
    <name evidence="12" type="ORF">SRO942_LOCUS34015</name>
    <name evidence="11" type="ORF">TMI583_LOCUS19881</name>
</gene>